<organism evidence="1 2">
    <name type="scientific">Araneus ventricosus</name>
    <name type="common">Orbweaver spider</name>
    <name type="synonym">Epeira ventricosa</name>
    <dbReference type="NCBI Taxonomy" id="182803"/>
    <lineage>
        <taxon>Eukaryota</taxon>
        <taxon>Metazoa</taxon>
        <taxon>Ecdysozoa</taxon>
        <taxon>Arthropoda</taxon>
        <taxon>Chelicerata</taxon>
        <taxon>Arachnida</taxon>
        <taxon>Araneae</taxon>
        <taxon>Araneomorphae</taxon>
        <taxon>Entelegynae</taxon>
        <taxon>Araneoidea</taxon>
        <taxon>Araneidae</taxon>
        <taxon>Araneus</taxon>
    </lineage>
</organism>
<name>A0A4Y2WRN8_ARAVE</name>
<accession>A0A4Y2WRN8</accession>
<dbReference type="Proteomes" id="UP000499080">
    <property type="component" value="Unassembled WGS sequence"/>
</dbReference>
<gene>
    <name evidence="1" type="ORF">AVEN_182790_1</name>
</gene>
<reference evidence="1 2" key="1">
    <citation type="journal article" date="2019" name="Sci. Rep.">
        <title>Orb-weaving spider Araneus ventricosus genome elucidates the spidroin gene catalogue.</title>
        <authorList>
            <person name="Kono N."/>
            <person name="Nakamura H."/>
            <person name="Ohtoshi R."/>
            <person name="Moran D.A.P."/>
            <person name="Shinohara A."/>
            <person name="Yoshida Y."/>
            <person name="Fujiwara M."/>
            <person name="Mori M."/>
            <person name="Tomita M."/>
            <person name="Arakawa K."/>
        </authorList>
    </citation>
    <scope>NUCLEOTIDE SEQUENCE [LARGE SCALE GENOMIC DNA]</scope>
</reference>
<evidence type="ECO:0000313" key="2">
    <source>
        <dbReference type="Proteomes" id="UP000499080"/>
    </source>
</evidence>
<dbReference type="EMBL" id="BGPR01065294">
    <property type="protein sequence ID" value="GBO40113.1"/>
    <property type="molecule type" value="Genomic_DNA"/>
</dbReference>
<dbReference type="AlphaFoldDB" id="A0A4Y2WRN8"/>
<keyword evidence="2" id="KW-1185">Reference proteome</keyword>
<evidence type="ECO:0000313" key="1">
    <source>
        <dbReference type="EMBL" id="GBO40113.1"/>
    </source>
</evidence>
<protein>
    <submittedName>
        <fullName evidence="1">Uncharacterized protein</fullName>
    </submittedName>
</protein>
<comment type="caution">
    <text evidence="1">The sequence shown here is derived from an EMBL/GenBank/DDBJ whole genome shotgun (WGS) entry which is preliminary data.</text>
</comment>
<sequence length="118" mass="13690">MNTAPSENMGTVVNNIYFKSNKNVNELVIRAGQKEFNERNVIISNAEKNKKIPHLNPFLVQVIVKQAVNRHENIDNMKYTRQGWLVVWGLMVQQPFLDKLRQSNVKNQHSGSKNFKIQ</sequence>
<proteinExistence type="predicted"/>